<keyword evidence="5 6" id="KW-0472">Membrane</keyword>
<gene>
    <name evidence="7" type="ORF">EV695_1615</name>
</gene>
<dbReference type="Pfam" id="PF01925">
    <property type="entry name" value="TauE"/>
    <property type="match status" value="1"/>
</dbReference>
<evidence type="ECO:0000313" key="7">
    <source>
        <dbReference type="EMBL" id="TCJ87113.1"/>
    </source>
</evidence>
<organism evidence="7 8">
    <name type="scientific">Cocleimonas flava</name>
    <dbReference type="NCBI Taxonomy" id="634765"/>
    <lineage>
        <taxon>Bacteria</taxon>
        <taxon>Pseudomonadati</taxon>
        <taxon>Pseudomonadota</taxon>
        <taxon>Gammaproteobacteria</taxon>
        <taxon>Thiotrichales</taxon>
        <taxon>Thiotrichaceae</taxon>
        <taxon>Cocleimonas</taxon>
    </lineage>
</organism>
<feature type="transmembrane region" description="Helical" evidence="6">
    <location>
        <begin position="46"/>
        <end position="64"/>
    </location>
</feature>
<evidence type="ECO:0000256" key="3">
    <source>
        <dbReference type="ARBA" id="ARBA00022692"/>
    </source>
</evidence>
<evidence type="ECO:0000313" key="8">
    <source>
        <dbReference type="Proteomes" id="UP000294887"/>
    </source>
</evidence>
<name>A0A4R1F032_9GAMM</name>
<keyword evidence="3 6" id="KW-0812">Transmembrane</keyword>
<keyword evidence="4 6" id="KW-1133">Transmembrane helix</keyword>
<feature type="transmembrane region" description="Helical" evidence="6">
    <location>
        <begin position="212"/>
        <end position="231"/>
    </location>
</feature>
<reference evidence="7 8" key="1">
    <citation type="submission" date="2019-03" db="EMBL/GenBank/DDBJ databases">
        <title>Genomic Encyclopedia of Type Strains, Phase IV (KMG-IV): sequencing the most valuable type-strain genomes for metagenomic binning, comparative biology and taxonomic classification.</title>
        <authorList>
            <person name="Goeker M."/>
        </authorList>
    </citation>
    <scope>NUCLEOTIDE SEQUENCE [LARGE SCALE GENOMIC DNA]</scope>
    <source>
        <strain evidence="7 8">DSM 24830</strain>
    </source>
</reference>
<feature type="transmembrane region" description="Helical" evidence="6">
    <location>
        <begin position="76"/>
        <end position="99"/>
    </location>
</feature>
<evidence type="ECO:0000256" key="4">
    <source>
        <dbReference type="ARBA" id="ARBA00022989"/>
    </source>
</evidence>
<comment type="similarity">
    <text evidence="2 6">Belongs to the 4-toluene sulfonate uptake permease (TSUP) (TC 2.A.102) family.</text>
</comment>
<feature type="transmembrane region" description="Helical" evidence="6">
    <location>
        <begin position="6"/>
        <end position="34"/>
    </location>
</feature>
<feature type="transmembrane region" description="Helical" evidence="6">
    <location>
        <begin position="144"/>
        <end position="165"/>
    </location>
</feature>
<protein>
    <recommendedName>
        <fullName evidence="6">Probable membrane transporter protein</fullName>
    </recommendedName>
</protein>
<sequence length="262" mass="27134">MADLLLLLITGAFAGILAGLLGVGGGVVIVPVLVFIFQYQGVDPSIIMHTAIGTSLATIVFTSISSIRAHHAHGAILWPIFWKMTPGILLGALIGAAIADALPSDTLKLIFSPFLMAVAIQMALNKQPKPHRKLPERAGLLSASTAIGAISSLLGIGGGSLNVPFMALCNIEVRKAVATSAAIGLPIALAGTLGFIISGWDSDAMPEWSLGYINLSAALSIVVASALTAPYGAKLAHKIPVLVLKRIFAVLLFFVSIKLLVS</sequence>
<comment type="caution">
    <text evidence="7">The sequence shown here is derived from an EMBL/GenBank/DDBJ whole genome shotgun (WGS) entry which is preliminary data.</text>
</comment>
<dbReference type="Proteomes" id="UP000294887">
    <property type="component" value="Unassembled WGS sequence"/>
</dbReference>
<evidence type="ECO:0000256" key="1">
    <source>
        <dbReference type="ARBA" id="ARBA00004141"/>
    </source>
</evidence>
<feature type="transmembrane region" description="Helical" evidence="6">
    <location>
        <begin position="177"/>
        <end position="200"/>
    </location>
</feature>
<keyword evidence="8" id="KW-1185">Reference proteome</keyword>
<comment type="subcellular location">
    <subcellularLocation>
        <location evidence="6">Cell membrane</location>
        <topology evidence="6">Multi-pass membrane protein</topology>
    </subcellularLocation>
    <subcellularLocation>
        <location evidence="1">Membrane</location>
        <topology evidence="1">Multi-pass membrane protein</topology>
    </subcellularLocation>
</comment>
<feature type="transmembrane region" description="Helical" evidence="6">
    <location>
        <begin position="106"/>
        <end position="124"/>
    </location>
</feature>
<dbReference type="GO" id="GO:0005886">
    <property type="term" value="C:plasma membrane"/>
    <property type="evidence" value="ECO:0007669"/>
    <property type="project" value="UniProtKB-SubCell"/>
</dbReference>
<evidence type="ECO:0000256" key="6">
    <source>
        <dbReference type="RuleBase" id="RU363041"/>
    </source>
</evidence>
<dbReference type="PANTHER" id="PTHR43483:SF3">
    <property type="entry name" value="MEMBRANE TRANSPORTER PROTEIN HI_0806-RELATED"/>
    <property type="match status" value="1"/>
</dbReference>
<accession>A0A4R1F032</accession>
<dbReference type="AlphaFoldDB" id="A0A4R1F032"/>
<dbReference type="OrthoDB" id="457670at2"/>
<dbReference type="PANTHER" id="PTHR43483">
    <property type="entry name" value="MEMBRANE TRANSPORTER PROTEIN HI_0806-RELATED"/>
    <property type="match status" value="1"/>
</dbReference>
<evidence type="ECO:0000256" key="2">
    <source>
        <dbReference type="ARBA" id="ARBA00009142"/>
    </source>
</evidence>
<evidence type="ECO:0000256" key="5">
    <source>
        <dbReference type="ARBA" id="ARBA00023136"/>
    </source>
</evidence>
<dbReference type="InterPro" id="IPR002781">
    <property type="entry name" value="TM_pro_TauE-like"/>
</dbReference>
<keyword evidence="6" id="KW-1003">Cell membrane</keyword>
<dbReference type="RefSeq" id="WP_131905418.1">
    <property type="nucleotide sequence ID" value="NZ_BAAAFU010000004.1"/>
</dbReference>
<dbReference type="EMBL" id="SMFQ01000003">
    <property type="protein sequence ID" value="TCJ87113.1"/>
    <property type="molecule type" value="Genomic_DNA"/>
</dbReference>
<feature type="transmembrane region" description="Helical" evidence="6">
    <location>
        <begin position="243"/>
        <end position="261"/>
    </location>
</feature>
<proteinExistence type="inferred from homology"/>